<dbReference type="Proteomes" id="UP001172142">
    <property type="component" value="Unassembled WGS sequence"/>
</dbReference>
<name>A0ABT8NBU7_9BACL</name>
<evidence type="ECO:0000313" key="2">
    <source>
        <dbReference type="EMBL" id="MDN7245356.1"/>
    </source>
</evidence>
<keyword evidence="3" id="KW-1185">Reference proteome</keyword>
<keyword evidence="1" id="KW-1133">Transmembrane helix</keyword>
<proteinExistence type="predicted"/>
<keyword evidence="1" id="KW-0812">Transmembrane</keyword>
<evidence type="ECO:0008006" key="4">
    <source>
        <dbReference type="Google" id="ProtNLM"/>
    </source>
</evidence>
<feature type="transmembrane region" description="Helical" evidence="1">
    <location>
        <begin position="45"/>
        <end position="63"/>
    </location>
</feature>
<evidence type="ECO:0000256" key="1">
    <source>
        <dbReference type="SAM" id="Phobius"/>
    </source>
</evidence>
<keyword evidence="1" id="KW-0472">Membrane</keyword>
<organism evidence="2 3">
    <name type="scientific">Planococcus shenhongbingii</name>
    <dbReference type="NCBI Taxonomy" id="3058398"/>
    <lineage>
        <taxon>Bacteria</taxon>
        <taxon>Bacillati</taxon>
        <taxon>Bacillota</taxon>
        <taxon>Bacilli</taxon>
        <taxon>Bacillales</taxon>
        <taxon>Caryophanaceae</taxon>
        <taxon>Planococcus</taxon>
    </lineage>
</organism>
<dbReference type="RefSeq" id="WP_301855886.1">
    <property type="nucleotide sequence ID" value="NZ_JAUJWU010000001.1"/>
</dbReference>
<dbReference type="EMBL" id="JAUJWU010000001">
    <property type="protein sequence ID" value="MDN7245356.1"/>
    <property type="molecule type" value="Genomic_DNA"/>
</dbReference>
<gene>
    <name evidence="2" type="ORF">QWY13_07570</name>
</gene>
<accession>A0ABT8NBU7</accession>
<reference evidence="2 3" key="1">
    <citation type="submission" date="2023-07" db="EMBL/GenBank/DDBJ databases">
        <title>Novel species in genus Planococcus.</title>
        <authorList>
            <person name="Ning S."/>
        </authorList>
    </citation>
    <scope>NUCLEOTIDE SEQUENCE [LARGE SCALE GENOMIC DNA]</scope>
    <source>
        <strain evidence="2 3">N017</strain>
    </source>
</reference>
<comment type="caution">
    <text evidence="2">The sequence shown here is derived from an EMBL/GenBank/DDBJ whole genome shotgun (WGS) entry which is preliminary data.</text>
</comment>
<evidence type="ECO:0000313" key="3">
    <source>
        <dbReference type="Proteomes" id="UP001172142"/>
    </source>
</evidence>
<sequence length="68" mass="7496">MANNQSNSGSKSFDKAMLNKGRFQLIIHEKEKREGWNVKAATHPVLTAAAIAGLGSLIWNAAIKFKRE</sequence>
<protein>
    <recommendedName>
        <fullName evidence="4">Transmembrane protein</fullName>
    </recommendedName>
</protein>